<dbReference type="GeneID" id="33353699"/>
<comment type="function">
    <text evidence="6">Ligates lysine onto the cytidine present at position 34 of the AUA codon-specific tRNA(Ile) that contains the anticodon CAU, in an ATP-dependent manner. Cytidine is converted to lysidine, thus changing the amino acid specificity of the tRNA from methionine to isoleucine.</text>
</comment>
<dbReference type="NCBIfam" id="TIGR02432">
    <property type="entry name" value="lysidine_TilS_N"/>
    <property type="match status" value="1"/>
</dbReference>
<comment type="domain">
    <text evidence="6">The N-terminal region contains the highly conserved SGGXDS motif, predicted to be a P-loop motif involved in ATP binding.</text>
</comment>
<evidence type="ECO:0000256" key="5">
    <source>
        <dbReference type="ARBA" id="ARBA00048539"/>
    </source>
</evidence>
<dbReference type="Gene3D" id="3.40.50.620">
    <property type="entry name" value="HUPs"/>
    <property type="match status" value="1"/>
</dbReference>
<dbReference type="GO" id="GO:0032267">
    <property type="term" value="F:tRNA(Ile)-lysidine synthase activity"/>
    <property type="evidence" value="ECO:0007669"/>
    <property type="project" value="UniProtKB-EC"/>
</dbReference>
<proteinExistence type="inferred from homology"/>
<name>A0A1Z1M4R4_OSMFI</name>
<dbReference type="InterPro" id="IPR011063">
    <property type="entry name" value="TilS/TtcA_N"/>
</dbReference>
<keyword evidence="2 6" id="KW-0819">tRNA processing</keyword>
<dbReference type="CDD" id="cd01992">
    <property type="entry name" value="TilS_N"/>
    <property type="match status" value="1"/>
</dbReference>
<dbReference type="PANTHER" id="PTHR43033:SF1">
    <property type="entry name" value="TRNA(ILE)-LYSIDINE SYNTHASE-RELATED"/>
    <property type="match status" value="1"/>
</dbReference>
<evidence type="ECO:0000256" key="2">
    <source>
        <dbReference type="ARBA" id="ARBA00022694"/>
    </source>
</evidence>
<dbReference type="GO" id="GO:0006400">
    <property type="term" value="P:tRNA modification"/>
    <property type="evidence" value="ECO:0007669"/>
    <property type="project" value="UniProtKB-UniRule"/>
</dbReference>
<evidence type="ECO:0000256" key="6">
    <source>
        <dbReference type="HAMAP-Rule" id="MF_01161"/>
    </source>
</evidence>
<keyword evidence="8" id="KW-0150">Chloroplast</keyword>
<evidence type="ECO:0000313" key="8">
    <source>
        <dbReference type="EMBL" id="ARW60764.1"/>
    </source>
</evidence>
<dbReference type="InterPro" id="IPR012094">
    <property type="entry name" value="tRNA_Ile_lys_synt"/>
</dbReference>
<reference evidence="8" key="1">
    <citation type="journal article" date="2017" name="J. Phycol.">
        <title>Analysis of chloroplast genomes and a supermatrix inform reclassification of the Rhodomelaceae (Rhodophyta).</title>
        <authorList>
            <person name="Diaz-Tapia P."/>
            <person name="Maggs C.A."/>
            <person name="West J.A."/>
            <person name="Verbruggen H."/>
        </authorList>
    </citation>
    <scope>NUCLEOTIDE SEQUENCE</scope>
    <source>
        <strain evidence="8">JW2841</strain>
    </source>
</reference>
<dbReference type="SUPFAM" id="SSF82829">
    <property type="entry name" value="MesJ substrate recognition domain-like"/>
    <property type="match status" value="1"/>
</dbReference>
<dbReference type="GO" id="GO:0009507">
    <property type="term" value="C:chloroplast"/>
    <property type="evidence" value="ECO:0007669"/>
    <property type="project" value="UniProtKB-SubCell"/>
</dbReference>
<keyword evidence="3 6" id="KW-0547">Nucleotide-binding</keyword>
<sequence length="330" mass="40107">MKTINQFNDIFEKLIKKYQTEAILIAISGGQDSISLIKIINKIKKKLVDQKSTLITDYIYIDHQWKQYSKDQIKHIINYIKSIGQTIHIYQIKNVELSEHRCRTIRYHTIIQHAIRYKYKLIITAHNETDKIETLLQNFVRGCGLEGITSLNIQNKVHENVYLIRPLININRQQSHWICKKMCLPIWSDSTNYIYNISRNRIRYELIPYIKKYLDHNIESNIKYLQRNYYYDNEYIKQNTIKLYLKSRHKKYISMNWKQIKHQNFALQSRIIQLFCFYTFNIYLDYDKITHIIAIKQKRSNNSFLNIKNKDITFHFNRNNTWLYAKLKYK</sequence>
<dbReference type="AlphaFoldDB" id="A0A1Z1M4R4"/>
<comment type="catalytic activity">
    <reaction evidence="5 6">
        <text>cytidine(34) in tRNA(Ile2) + L-lysine + ATP = lysidine(34) in tRNA(Ile2) + AMP + diphosphate + H(+)</text>
        <dbReference type="Rhea" id="RHEA:43744"/>
        <dbReference type="Rhea" id="RHEA-COMP:10625"/>
        <dbReference type="Rhea" id="RHEA-COMP:10670"/>
        <dbReference type="ChEBI" id="CHEBI:15378"/>
        <dbReference type="ChEBI" id="CHEBI:30616"/>
        <dbReference type="ChEBI" id="CHEBI:32551"/>
        <dbReference type="ChEBI" id="CHEBI:33019"/>
        <dbReference type="ChEBI" id="CHEBI:82748"/>
        <dbReference type="ChEBI" id="CHEBI:83665"/>
        <dbReference type="ChEBI" id="CHEBI:456215"/>
        <dbReference type="EC" id="6.3.4.19"/>
    </reaction>
</comment>
<evidence type="ECO:0000256" key="3">
    <source>
        <dbReference type="ARBA" id="ARBA00022741"/>
    </source>
</evidence>
<keyword evidence="4 6" id="KW-0067">ATP-binding</keyword>
<dbReference type="SUPFAM" id="SSF52402">
    <property type="entry name" value="Adenine nucleotide alpha hydrolases-like"/>
    <property type="match status" value="1"/>
</dbReference>
<organism evidence="8">
    <name type="scientific">Osmundaria fimbriata</name>
    <name type="common">Red alga</name>
    <name type="synonym">Delesseria fimbriata</name>
    <dbReference type="NCBI Taxonomy" id="228265"/>
    <lineage>
        <taxon>Eukaryota</taxon>
        <taxon>Rhodophyta</taxon>
        <taxon>Florideophyceae</taxon>
        <taxon>Rhodymeniophycidae</taxon>
        <taxon>Ceramiales</taxon>
        <taxon>Rhodomelaceae</taxon>
        <taxon>Amansieae</taxon>
        <taxon>Osmundaria</taxon>
    </lineage>
</organism>
<evidence type="ECO:0000256" key="4">
    <source>
        <dbReference type="ARBA" id="ARBA00022840"/>
    </source>
</evidence>
<comment type="subcellular location">
    <subcellularLocation>
        <location evidence="6">Plastid</location>
        <location evidence="6">Chloroplast</location>
    </subcellularLocation>
</comment>
<dbReference type="HAMAP" id="MF_01161">
    <property type="entry name" value="tRNA_Ile_lys_synt"/>
    <property type="match status" value="1"/>
</dbReference>
<dbReference type="EMBL" id="MF101415">
    <property type="protein sequence ID" value="ARW60764.1"/>
    <property type="molecule type" value="Genomic_DNA"/>
</dbReference>
<evidence type="ECO:0000256" key="1">
    <source>
        <dbReference type="ARBA" id="ARBA00022598"/>
    </source>
</evidence>
<dbReference type="EC" id="6.3.4.19" evidence="6"/>
<keyword evidence="8" id="KW-0934">Plastid</keyword>
<gene>
    <name evidence="6 8" type="primary">tilS</name>
</gene>
<dbReference type="PANTHER" id="PTHR43033">
    <property type="entry name" value="TRNA(ILE)-LYSIDINE SYNTHASE-RELATED"/>
    <property type="match status" value="1"/>
</dbReference>
<dbReference type="InterPro" id="IPR012795">
    <property type="entry name" value="tRNA_Ile_lys_synt_N"/>
</dbReference>
<feature type="binding site" evidence="6">
    <location>
        <begin position="28"/>
        <end position="33"/>
    </location>
    <ligand>
        <name>ATP</name>
        <dbReference type="ChEBI" id="CHEBI:30616"/>
    </ligand>
</feature>
<feature type="domain" description="tRNA(Ile)-lysidine/2-thiocytidine synthase N-terminal" evidence="7">
    <location>
        <begin position="23"/>
        <end position="204"/>
    </location>
</feature>
<geneLocation type="chloroplast" evidence="8"/>
<dbReference type="Pfam" id="PF01171">
    <property type="entry name" value="ATP_bind_3"/>
    <property type="match status" value="1"/>
</dbReference>
<keyword evidence="1 6" id="KW-0436">Ligase</keyword>
<dbReference type="InterPro" id="IPR014729">
    <property type="entry name" value="Rossmann-like_a/b/a_fold"/>
</dbReference>
<accession>A0A1Z1M4R4</accession>
<dbReference type="RefSeq" id="YP_009392202.1">
    <property type="nucleotide sequence ID" value="NC_035262.1"/>
</dbReference>
<dbReference type="GO" id="GO:0005524">
    <property type="term" value="F:ATP binding"/>
    <property type="evidence" value="ECO:0007669"/>
    <property type="project" value="UniProtKB-UniRule"/>
</dbReference>
<evidence type="ECO:0000259" key="7">
    <source>
        <dbReference type="Pfam" id="PF01171"/>
    </source>
</evidence>
<protein>
    <recommendedName>
        <fullName evidence="6">tRNA(Ile)-lysidine synthase, chloroplastic</fullName>
        <ecNumber evidence="6">6.3.4.19</ecNumber>
    </recommendedName>
    <alternativeName>
        <fullName evidence="6">tRNA(Ile)-2-lysyl-cytidine synthase</fullName>
    </alternativeName>
    <alternativeName>
        <fullName evidence="6">tRNA(Ile)-lysidine synthetase</fullName>
    </alternativeName>
</protein>
<comment type="similarity">
    <text evidence="6">Belongs to the tRNA(Ile)-lysidine synthase family.</text>
</comment>